<dbReference type="GO" id="GO:0015833">
    <property type="term" value="P:peptide transport"/>
    <property type="evidence" value="ECO:0007669"/>
    <property type="project" value="TreeGrafter"/>
</dbReference>
<dbReference type="InterPro" id="IPR039424">
    <property type="entry name" value="SBP_5"/>
</dbReference>
<dbReference type="InterPro" id="IPR030678">
    <property type="entry name" value="Peptide/Ni-bd"/>
</dbReference>
<gene>
    <name evidence="5" type="ordered locus">Gura_1189</name>
</gene>
<protein>
    <submittedName>
        <fullName evidence="5">4-phytase</fullName>
        <ecNumber evidence="5">3.1.3.26</ecNumber>
    </submittedName>
</protein>
<dbReference type="GO" id="GO:0008707">
    <property type="term" value="F:inositol hexakisphosphate 4-phosphatase activity"/>
    <property type="evidence" value="ECO:0007669"/>
    <property type="project" value="UniProtKB-EC"/>
</dbReference>
<feature type="domain" description="Solute-binding protein family 5" evidence="4">
    <location>
        <begin position="90"/>
        <end position="442"/>
    </location>
</feature>
<dbReference type="Proteomes" id="UP000006695">
    <property type="component" value="Chromosome"/>
</dbReference>
<evidence type="ECO:0000313" key="5">
    <source>
        <dbReference type="EMBL" id="ABQ25393.1"/>
    </source>
</evidence>
<name>A5GAK5_GEOUR</name>
<evidence type="ECO:0000256" key="2">
    <source>
        <dbReference type="ARBA" id="ARBA00022448"/>
    </source>
</evidence>
<reference evidence="5 6" key="1">
    <citation type="submission" date="2007-05" db="EMBL/GenBank/DDBJ databases">
        <title>Complete sequence of Geobacter uraniireducens Rf4.</title>
        <authorList>
            <consortium name="US DOE Joint Genome Institute"/>
            <person name="Copeland A."/>
            <person name="Lucas S."/>
            <person name="Lapidus A."/>
            <person name="Barry K."/>
            <person name="Detter J.C."/>
            <person name="Glavina del Rio T."/>
            <person name="Hammon N."/>
            <person name="Israni S."/>
            <person name="Dalin E."/>
            <person name="Tice H."/>
            <person name="Pitluck S."/>
            <person name="Chertkov O."/>
            <person name="Brettin T."/>
            <person name="Bruce D."/>
            <person name="Han C."/>
            <person name="Schmutz J."/>
            <person name="Larimer F."/>
            <person name="Land M."/>
            <person name="Hauser L."/>
            <person name="Kyrpides N."/>
            <person name="Mikhailova N."/>
            <person name="Shelobolina E."/>
            <person name="Aklujkar M."/>
            <person name="Lovley D."/>
            <person name="Richardson P."/>
        </authorList>
    </citation>
    <scope>NUCLEOTIDE SEQUENCE [LARGE SCALE GENOMIC DNA]</scope>
    <source>
        <strain evidence="5 6">Rf4</strain>
    </source>
</reference>
<proteinExistence type="inferred from homology"/>
<dbReference type="Gene3D" id="3.90.76.10">
    <property type="entry name" value="Dipeptide-binding Protein, Domain 1"/>
    <property type="match status" value="1"/>
</dbReference>
<evidence type="ECO:0000259" key="4">
    <source>
        <dbReference type="Pfam" id="PF00496"/>
    </source>
</evidence>
<dbReference type="CDD" id="cd08511">
    <property type="entry name" value="PBP2_NikA_DppA_OppA_like_5"/>
    <property type="match status" value="1"/>
</dbReference>
<evidence type="ECO:0000256" key="3">
    <source>
        <dbReference type="ARBA" id="ARBA00022729"/>
    </source>
</evidence>
<sequence>MKRESNRGRFSNVRRCAGLIGLWVLSALVFSGHVNQVSAAGPERGGTLTVAVEADGRGFDPIKAGFLSSQARSVAMAIEERLFDMDAKGKLVPELGLSATPSKDGKTWTIKLRKGVSFHDGIPFNADAVVQHWERLLDPKNRFRGLVTMQPIESVKKVDDFTVRFQLKHVWVPFKDVIASTNGIAAYIPSPKAMKEGTQDLAPVGTGPYKFKEWIANDRLVVVRNPSYWRKGKPFLDSVVFRTVPDMQTRFAGLKSGELDVILTDRGASILQAREDRSLKVYSSDATGAETFIFNTSKPPLNDVRVRRALSYAWNQEFYIKASYKDTIAVARDPFGGTIACGDLGYRGFNPEKGRQLIAEYGKPVNLELQITNTPRGREFGEIVQRLYKEIGVTVTVTPLTLGQRNKKVFAGDYQMTGWQLFDATDMGPTLYANLYSKSEINFSQYRNPEMDKLLTTLQISANNKERQKALCGVAKQLNDEAVFLYRGAIRYSAIAKAGIQGISKVDHGIVRVSDVWIKKGGR</sequence>
<dbReference type="Pfam" id="PF00496">
    <property type="entry name" value="SBP_bac_5"/>
    <property type="match status" value="1"/>
</dbReference>
<dbReference type="GO" id="GO:1904680">
    <property type="term" value="F:peptide transmembrane transporter activity"/>
    <property type="evidence" value="ECO:0007669"/>
    <property type="project" value="TreeGrafter"/>
</dbReference>
<dbReference type="STRING" id="351605.Gura_1189"/>
<dbReference type="PIRSF" id="PIRSF002741">
    <property type="entry name" value="MppA"/>
    <property type="match status" value="1"/>
</dbReference>
<dbReference type="InterPro" id="IPR023765">
    <property type="entry name" value="SBP_5_CS"/>
</dbReference>
<keyword evidence="2" id="KW-0813">Transport</keyword>
<dbReference type="EMBL" id="CP000698">
    <property type="protein sequence ID" value="ABQ25393.1"/>
    <property type="molecule type" value="Genomic_DNA"/>
</dbReference>
<dbReference type="AlphaFoldDB" id="A5GAK5"/>
<dbReference type="Gene3D" id="3.40.190.10">
    <property type="entry name" value="Periplasmic binding protein-like II"/>
    <property type="match status" value="1"/>
</dbReference>
<dbReference type="PANTHER" id="PTHR30290">
    <property type="entry name" value="PERIPLASMIC BINDING COMPONENT OF ABC TRANSPORTER"/>
    <property type="match status" value="1"/>
</dbReference>
<dbReference type="SUPFAM" id="SSF53850">
    <property type="entry name" value="Periplasmic binding protein-like II"/>
    <property type="match status" value="1"/>
</dbReference>
<dbReference type="PANTHER" id="PTHR30290:SF9">
    <property type="entry name" value="OLIGOPEPTIDE-BINDING PROTEIN APPA"/>
    <property type="match status" value="1"/>
</dbReference>
<dbReference type="RefSeq" id="WP_011938115.1">
    <property type="nucleotide sequence ID" value="NC_009483.1"/>
</dbReference>
<evidence type="ECO:0000256" key="1">
    <source>
        <dbReference type="ARBA" id="ARBA00005695"/>
    </source>
</evidence>
<dbReference type="KEGG" id="gur:Gura_1189"/>
<dbReference type="PROSITE" id="PS01040">
    <property type="entry name" value="SBP_BACTERIAL_5"/>
    <property type="match status" value="1"/>
</dbReference>
<dbReference type="GO" id="GO:0030288">
    <property type="term" value="C:outer membrane-bounded periplasmic space"/>
    <property type="evidence" value="ECO:0007669"/>
    <property type="project" value="UniProtKB-ARBA"/>
</dbReference>
<dbReference type="GO" id="GO:0043190">
    <property type="term" value="C:ATP-binding cassette (ABC) transporter complex"/>
    <property type="evidence" value="ECO:0007669"/>
    <property type="project" value="InterPro"/>
</dbReference>
<accession>A5GAK5</accession>
<comment type="similarity">
    <text evidence="1">Belongs to the bacterial solute-binding protein 5 family.</text>
</comment>
<dbReference type="OrthoDB" id="9772924at2"/>
<organism evidence="5 6">
    <name type="scientific">Geotalea uraniireducens (strain Rf4)</name>
    <name type="common">Geobacter uraniireducens</name>
    <dbReference type="NCBI Taxonomy" id="351605"/>
    <lineage>
        <taxon>Bacteria</taxon>
        <taxon>Pseudomonadati</taxon>
        <taxon>Thermodesulfobacteriota</taxon>
        <taxon>Desulfuromonadia</taxon>
        <taxon>Geobacterales</taxon>
        <taxon>Geobacteraceae</taxon>
        <taxon>Geotalea</taxon>
    </lineage>
</organism>
<evidence type="ECO:0000313" key="6">
    <source>
        <dbReference type="Proteomes" id="UP000006695"/>
    </source>
</evidence>
<dbReference type="EC" id="3.1.3.26" evidence="5"/>
<keyword evidence="6" id="KW-1185">Reference proteome</keyword>
<dbReference type="InterPro" id="IPR000914">
    <property type="entry name" value="SBP_5_dom"/>
</dbReference>
<dbReference type="Gene3D" id="3.10.105.10">
    <property type="entry name" value="Dipeptide-binding Protein, Domain 3"/>
    <property type="match status" value="1"/>
</dbReference>
<keyword evidence="5" id="KW-0378">Hydrolase</keyword>
<keyword evidence="3" id="KW-0732">Signal</keyword>
<dbReference type="HOGENOM" id="CLU_017028_7_3_7"/>